<protein>
    <submittedName>
        <fullName evidence="2">Predicted protein</fullName>
    </submittedName>
</protein>
<dbReference type="EMBL" id="DS999641">
    <property type="protein sequence ID" value="EFE68582.2"/>
    <property type="molecule type" value="Genomic_DNA"/>
</dbReference>
<evidence type="ECO:0000313" key="2">
    <source>
        <dbReference type="EMBL" id="EFE68582.2"/>
    </source>
</evidence>
<organism evidence="2 3">
    <name type="scientific">Streptomyces viridosporus (strain ATCC 14672 / DSM 40746 / JCM 4963 / KCTC 9882 / NRRL B-12104 / FH 1290)</name>
    <name type="common">Streptomyces ghanaensis</name>
    <dbReference type="NCBI Taxonomy" id="566461"/>
    <lineage>
        <taxon>Bacteria</taxon>
        <taxon>Bacillati</taxon>
        <taxon>Actinomycetota</taxon>
        <taxon>Actinomycetes</taxon>
        <taxon>Kitasatosporales</taxon>
        <taxon>Streptomycetaceae</taxon>
        <taxon>Streptomyces</taxon>
    </lineage>
</organism>
<dbReference type="AlphaFoldDB" id="D5ZS96"/>
<sequence>MGSSVCIGFSQADARRILRPRLTGRPPVSPIGHSDEQGGGPRAAPGHSARQQPRPLYPVKFGTIYPPGVYDALPYTRRTR</sequence>
<feature type="region of interest" description="Disordered" evidence="1">
    <location>
        <begin position="17"/>
        <end position="60"/>
    </location>
</feature>
<evidence type="ECO:0000313" key="3">
    <source>
        <dbReference type="Proteomes" id="UP000003824"/>
    </source>
</evidence>
<dbReference type="Proteomes" id="UP000003824">
    <property type="component" value="Unassembled WGS sequence"/>
</dbReference>
<gene>
    <name evidence="2" type="ORF">SSFG_03826</name>
</gene>
<name>D5ZS96_STRV1</name>
<proteinExistence type="predicted"/>
<reference evidence="3" key="1">
    <citation type="submission" date="2008-12" db="EMBL/GenBank/DDBJ databases">
        <title>Annotation of Streptomyces ghanaensis ATCC 14672.</title>
        <authorList>
            <consortium name="The Broad Institute Genome Sequencing Platform"/>
            <consortium name="Broad Institute Microbial Sequencing Center"/>
            <person name="Fischbach M."/>
            <person name="Ward D."/>
            <person name="Young S."/>
            <person name="Kodira C.D."/>
            <person name="Zeng Q."/>
            <person name="Koehrsen M."/>
            <person name="Godfrey P."/>
            <person name="Alvarado L."/>
            <person name="Berlin A.M."/>
            <person name="Borenstein D."/>
            <person name="Chen Z."/>
            <person name="Engels R."/>
            <person name="Freedman E."/>
            <person name="Gellesch M."/>
            <person name="Goldberg J."/>
            <person name="Griggs A."/>
            <person name="Gujja S."/>
            <person name="Heiman D.I."/>
            <person name="Hepburn T.A."/>
            <person name="Howarth C."/>
            <person name="Jen D."/>
            <person name="Larson L."/>
            <person name="Lewis B."/>
            <person name="Mehta T."/>
            <person name="Park D."/>
            <person name="Pearson M."/>
            <person name="Roberts A."/>
            <person name="Saif S."/>
            <person name="Shea T.D."/>
            <person name="Shenoy N."/>
            <person name="Sisk P."/>
            <person name="Stolte C."/>
            <person name="Sykes S.N."/>
            <person name="Walk T."/>
            <person name="White J."/>
            <person name="Yandava C."/>
            <person name="Straight P."/>
            <person name="Clardy J."/>
            <person name="Hung D."/>
            <person name="Kolter R."/>
            <person name="Mekalanos J."/>
            <person name="Walker S."/>
            <person name="Walsh C.T."/>
            <person name="Wieland B.L.C."/>
            <person name="Ilzarbe M."/>
            <person name="Galagan J."/>
            <person name="Nusbaum C."/>
            <person name="Birren B."/>
        </authorList>
    </citation>
    <scope>NUCLEOTIDE SEQUENCE [LARGE SCALE GENOMIC DNA]</scope>
    <source>
        <strain evidence="3">ATCC 14672 / DSM 40746 / JCM 4963 / KCTC 9882 / NRRL B-12104 / FH 1290</strain>
    </source>
</reference>
<accession>D5ZS96</accession>
<evidence type="ECO:0000256" key="1">
    <source>
        <dbReference type="SAM" id="MobiDB-lite"/>
    </source>
</evidence>